<dbReference type="FunFam" id="3.50.50.60:FF:000021">
    <property type="entry name" value="Ubiquinone biosynthesis monooxygenase COQ6"/>
    <property type="match status" value="1"/>
</dbReference>
<dbReference type="Proteomes" id="UP000515292">
    <property type="component" value="Chromosome"/>
</dbReference>
<proteinExistence type="inferred from homology"/>
<evidence type="ECO:0000256" key="7">
    <source>
        <dbReference type="ARBA" id="ARBA00023033"/>
    </source>
</evidence>
<dbReference type="KEGG" id="sand:H3309_10420"/>
<dbReference type="InterPro" id="IPR018168">
    <property type="entry name" value="Ubi_Hdrlase_CS"/>
</dbReference>
<dbReference type="InterPro" id="IPR002938">
    <property type="entry name" value="FAD-bd"/>
</dbReference>
<evidence type="ECO:0000256" key="1">
    <source>
        <dbReference type="ARBA" id="ARBA00001974"/>
    </source>
</evidence>
<dbReference type="PRINTS" id="PR00420">
    <property type="entry name" value="RNGMNOXGNASE"/>
</dbReference>
<dbReference type="InterPro" id="IPR010971">
    <property type="entry name" value="UbiH/COQ6"/>
</dbReference>
<keyword evidence="7" id="KW-0503">Monooxygenase</keyword>
<sequence>MQHDALIVGGGLVGLTLALALAQHELTVAVIERADPAAMLAAGFDGRASAIASASARMLRTLGFGETLDREGCPIRAIRVTDGLSPQHLHFETAEHDDPLGIMVENRLLRAWLQTAAAAHPNITLHAPATIATTERTETRATITLNLPSPSGEGPGVGKPHQETVTLTAPLIIAADGRESALRKAAGIRIARWRYPQSAIVTMLAHTEPHHNIASELFYPSGPFALLPMNDLDGEHRSALVWTVDAAHAPGVMKLGPRALAAEAEKRMGGHLGTLRLIAPAATWPLGLHHAERYHARRLILVGDAAHGIHPIAGQGLNMGLRDAAALAQVLVESVRLGLDLGAPEIATRYERWRRFDNSSVAFATDSLNRLFALPGALPASARRAGLATVNRIAPLKRFFMQTARGETGDLPALLQGSPI</sequence>
<dbReference type="NCBIfam" id="TIGR01988">
    <property type="entry name" value="Ubi-OHases"/>
    <property type="match status" value="1"/>
</dbReference>
<evidence type="ECO:0000256" key="3">
    <source>
        <dbReference type="ARBA" id="ARBA00005349"/>
    </source>
</evidence>
<dbReference type="SUPFAM" id="SSF51905">
    <property type="entry name" value="FAD/NAD(P)-binding domain"/>
    <property type="match status" value="1"/>
</dbReference>
<evidence type="ECO:0000313" key="10">
    <source>
        <dbReference type="Proteomes" id="UP000515292"/>
    </source>
</evidence>
<comment type="pathway">
    <text evidence="2">Cofactor biosynthesis; ubiquinone biosynthesis.</text>
</comment>
<dbReference type="Gene3D" id="3.50.50.60">
    <property type="entry name" value="FAD/NAD(P)-binding domain"/>
    <property type="match status" value="2"/>
</dbReference>
<evidence type="ECO:0000256" key="5">
    <source>
        <dbReference type="ARBA" id="ARBA00022827"/>
    </source>
</evidence>
<reference evidence="9 10" key="1">
    <citation type="submission" date="2020-07" db="EMBL/GenBank/DDBJ databases">
        <title>Complete genome sequence for Sandaracinobacter sp. M6.</title>
        <authorList>
            <person name="Tang Y."/>
            <person name="Liu Q."/>
            <person name="Guo Z."/>
            <person name="Lei P."/>
            <person name="Huang B."/>
        </authorList>
    </citation>
    <scope>NUCLEOTIDE SEQUENCE [LARGE SCALE GENOMIC DNA]</scope>
    <source>
        <strain evidence="9 10">M6</strain>
    </source>
</reference>
<dbReference type="PROSITE" id="PS01304">
    <property type="entry name" value="UBIH"/>
    <property type="match status" value="1"/>
</dbReference>
<feature type="domain" description="FAD-binding" evidence="8">
    <location>
        <begin position="4"/>
        <end position="335"/>
    </location>
</feature>
<dbReference type="InterPro" id="IPR051205">
    <property type="entry name" value="UbiH/COQ6_monooxygenase"/>
</dbReference>
<protein>
    <submittedName>
        <fullName evidence="9">UbiH/UbiF/VisC/COQ6 family ubiquinone biosynthesis hydroxylase</fullName>
    </submittedName>
</protein>
<comment type="cofactor">
    <cofactor evidence="1">
        <name>FAD</name>
        <dbReference type="ChEBI" id="CHEBI:57692"/>
    </cofactor>
</comment>
<accession>A0A7G5IEL7</accession>
<dbReference type="GO" id="GO:0006744">
    <property type="term" value="P:ubiquinone biosynthetic process"/>
    <property type="evidence" value="ECO:0007669"/>
    <property type="project" value="UniProtKB-UniPathway"/>
</dbReference>
<dbReference type="AlphaFoldDB" id="A0A7G5IEL7"/>
<keyword evidence="6" id="KW-0560">Oxidoreductase</keyword>
<dbReference type="UniPathway" id="UPA00232"/>
<keyword evidence="9" id="KW-0830">Ubiquinone</keyword>
<comment type="similarity">
    <text evidence="3">Belongs to the UbiH/COQ6 family.</text>
</comment>
<dbReference type="InterPro" id="IPR036188">
    <property type="entry name" value="FAD/NAD-bd_sf"/>
</dbReference>
<dbReference type="PANTHER" id="PTHR43876">
    <property type="entry name" value="UBIQUINONE BIOSYNTHESIS MONOOXYGENASE COQ6, MITOCHONDRIAL"/>
    <property type="match status" value="1"/>
</dbReference>
<evidence type="ECO:0000313" key="9">
    <source>
        <dbReference type="EMBL" id="QMW21809.1"/>
    </source>
</evidence>
<gene>
    <name evidence="9" type="ORF">H3309_10420</name>
</gene>
<dbReference type="GO" id="GO:0016705">
    <property type="term" value="F:oxidoreductase activity, acting on paired donors, with incorporation or reduction of molecular oxygen"/>
    <property type="evidence" value="ECO:0007669"/>
    <property type="project" value="InterPro"/>
</dbReference>
<evidence type="ECO:0000256" key="2">
    <source>
        <dbReference type="ARBA" id="ARBA00004749"/>
    </source>
</evidence>
<dbReference type="GO" id="GO:0071949">
    <property type="term" value="F:FAD binding"/>
    <property type="evidence" value="ECO:0007669"/>
    <property type="project" value="InterPro"/>
</dbReference>
<keyword evidence="4" id="KW-0285">Flavoprotein</keyword>
<dbReference type="RefSeq" id="WP_182294655.1">
    <property type="nucleotide sequence ID" value="NZ_CP059851.1"/>
</dbReference>
<evidence type="ECO:0000256" key="4">
    <source>
        <dbReference type="ARBA" id="ARBA00022630"/>
    </source>
</evidence>
<evidence type="ECO:0000259" key="8">
    <source>
        <dbReference type="Pfam" id="PF01494"/>
    </source>
</evidence>
<evidence type="ECO:0000256" key="6">
    <source>
        <dbReference type="ARBA" id="ARBA00023002"/>
    </source>
</evidence>
<keyword evidence="5" id="KW-0274">FAD</keyword>
<dbReference type="GO" id="GO:0004497">
    <property type="term" value="F:monooxygenase activity"/>
    <property type="evidence" value="ECO:0007669"/>
    <property type="project" value="UniProtKB-KW"/>
</dbReference>
<dbReference type="Pfam" id="PF01494">
    <property type="entry name" value="FAD_binding_3"/>
    <property type="match status" value="1"/>
</dbReference>
<dbReference type="PANTHER" id="PTHR43876:SF7">
    <property type="entry name" value="UBIQUINONE BIOSYNTHESIS MONOOXYGENASE COQ6, MITOCHONDRIAL"/>
    <property type="match status" value="1"/>
</dbReference>
<dbReference type="EMBL" id="CP059851">
    <property type="protein sequence ID" value="QMW21809.1"/>
    <property type="molecule type" value="Genomic_DNA"/>
</dbReference>
<keyword evidence="10" id="KW-1185">Reference proteome</keyword>
<dbReference type="GO" id="GO:0110142">
    <property type="term" value="C:ubiquinone biosynthesis complex"/>
    <property type="evidence" value="ECO:0007669"/>
    <property type="project" value="UniProtKB-ARBA"/>
</dbReference>
<organism evidence="9 10">
    <name type="scientific">Sandaracinobacteroides saxicola</name>
    <dbReference type="NCBI Taxonomy" id="2759707"/>
    <lineage>
        <taxon>Bacteria</taxon>
        <taxon>Pseudomonadati</taxon>
        <taxon>Pseudomonadota</taxon>
        <taxon>Alphaproteobacteria</taxon>
        <taxon>Sphingomonadales</taxon>
        <taxon>Sphingosinicellaceae</taxon>
        <taxon>Sandaracinobacteroides</taxon>
    </lineage>
</organism>
<name>A0A7G5IEL7_9SPHN</name>